<dbReference type="Proteomes" id="UP000027345">
    <property type="component" value="Unassembled WGS sequence"/>
</dbReference>
<comment type="caution">
    <text evidence="1">The sequence shown here is derived from an EMBL/GenBank/DDBJ whole genome shotgun (WGS) entry which is preliminary data.</text>
</comment>
<reference evidence="1 2" key="1">
    <citation type="submission" date="2014-05" db="EMBL/GenBank/DDBJ databases">
        <title>Draft genome sequence of Amycolatopsis rifamycinica DSM 46095.</title>
        <authorList>
            <person name="Lal R."/>
            <person name="Saxena A."/>
            <person name="Kumari R."/>
            <person name="Mukherjee U."/>
            <person name="Singh P."/>
            <person name="Sangwan N."/>
            <person name="Mahato N.K."/>
        </authorList>
    </citation>
    <scope>NUCLEOTIDE SEQUENCE [LARGE SCALE GENOMIC DNA]</scope>
    <source>
        <strain evidence="1 2">DSM 46095</strain>
    </source>
</reference>
<gene>
    <name evidence="1" type="ORF">DV20_33850</name>
</gene>
<evidence type="ECO:0008006" key="3">
    <source>
        <dbReference type="Google" id="ProtNLM"/>
    </source>
</evidence>
<proteinExistence type="predicted"/>
<dbReference type="EMBL" id="JMQI01000068">
    <property type="protein sequence ID" value="KDN17805.1"/>
    <property type="molecule type" value="Genomic_DNA"/>
</dbReference>
<evidence type="ECO:0000313" key="2">
    <source>
        <dbReference type="Proteomes" id="UP000027345"/>
    </source>
</evidence>
<sequence length="107" mass="11643">MNEPQADIRIDPEQLLSHAKKLEPFVDRFAKALDAAAQVVDPMAFGLIGQASGLGALCGVAQTLGSDSIGHAKNVAQEQIDRVRTWSQHVDWREQDVKASLEGIHLD</sequence>
<keyword evidence="2" id="KW-1185">Reference proteome</keyword>
<accession>A0A066TSI3</accession>
<dbReference type="AlphaFoldDB" id="A0A066TSI3"/>
<evidence type="ECO:0000313" key="1">
    <source>
        <dbReference type="EMBL" id="KDN17805.1"/>
    </source>
</evidence>
<dbReference type="STRING" id="287986.DV20_33850"/>
<dbReference type="RefSeq" id="WP_043787094.1">
    <property type="nucleotide sequence ID" value="NZ_JMQI01000068.1"/>
</dbReference>
<organism evidence="1 2">
    <name type="scientific">Amycolatopsis rifamycinica</name>
    <dbReference type="NCBI Taxonomy" id="287986"/>
    <lineage>
        <taxon>Bacteria</taxon>
        <taxon>Bacillati</taxon>
        <taxon>Actinomycetota</taxon>
        <taxon>Actinomycetes</taxon>
        <taxon>Pseudonocardiales</taxon>
        <taxon>Pseudonocardiaceae</taxon>
        <taxon>Amycolatopsis</taxon>
    </lineage>
</organism>
<protein>
    <recommendedName>
        <fullName evidence="3">ESX-1 secretion-associated protein</fullName>
    </recommendedName>
</protein>
<dbReference type="OrthoDB" id="3624944at2"/>
<name>A0A066TSI3_9PSEU</name>